<feature type="domain" description="PNPLA" evidence="4">
    <location>
        <begin position="23"/>
        <end position="200"/>
    </location>
</feature>
<evidence type="ECO:0000313" key="5">
    <source>
        <dbReference type="EMBL" id="CAG9324952.1"/>
    </source>
</evidence>
<feature type="chain" id="PRO_5043807030" description="PNPLA domain-containing protein" evidence="3">
    <location>
        <begin position="17"/>
        <end position="335"/>
    </location>
</feature>
<dbReference type="Pfam" id="PF01734">
    <property type="entry name" value="Patatin"/>
    <property type="match status" value="1"/>
</dbReference>
<keyword evidence="3" id="KW-0732">Signal</keyword>
<feature type="active site" description="Proton acceptor" evidence="2">
    <location>
        <position position="187"/>
    </location>
</feature>
<proteinExistence type="predicted"/>
<comment type="caution">
    <text evidence="2">Lacks conserved residue(s) required for the propagation of feature annotation.</text>
</comment>
<sequence>MWWVTFLFASIAGVHADQYCRALALCSGGSFGAYEAGAFAQLLKMLPAQETQYNAVAGVSVGSLSSFMIAQYPMGQEIQASAALTNLWNSINGSSSVYVDWPGGIITGLTVERGLVDNSPLRKLMEKNWSGKFQRNITVGTTNLNTGHFDNYNETTGANNAIEMSICSASIPAFFPFQSFMGGNYVDGMVVYGIDIDSAVKRCYAVTGDYSKIIVDMLSDHHYALNQSNANMKAYEAYERANAIKKYDKGLFELYWALSAYPTVNFRYYIMPSTSLGAICLNFTKVSIDYNYNLGIKDANYIVSNNVYARDIVNQWIADNGGIIKDRFKSKTIHI</sequence>
<dbReference type="GO" id="GO:0016787">
    <property type="term" value="F:hydrolase activity"/>
    <property type="evidence" value="ECO:0007669"/>
    <property type="project" value="UniProtKB-UniRule"/>
</dbReference>
<dbReference type="InterPro" id="IPR002641">
    <property type="entry name" value="PNPLA_dom"/>
</dbReference>
<dbReference type="InterPro" id="IPR016035">
    <property type="entry name" value="Acyl_Trfase/lysoPLipase"/>
</dbReference>
<dbReference type="SUPFAM" id="SSF52151">
    <property type="entry name" value="FabD/lysophospholipase-like"/>
    <property type="match status" value="1"/>
</dbReference>
<comment type="caution">
    <text evidence="5">The sequence shown here is derived from an EMBL/GenBank/DDBJ whole genome shotgun (WGS) entry which is preliminary data.</text>
</comment>
<protein>
    <recommendedName>
        <fullName evidence="4">PNPLA domain-containing protein</fullName>
    </recommendedName>
</protein>
<keyword evidence="2" id="KW-0378">Hydrolase</keyword>
<dbReference type="EMBL" id="CAJZBQ010000037">
    <property type="protein sequence ID" value="CAG9324952.1"/>
    <property type="molecule type" value="Genomic_DNA"/>
</dbReference>
<evidence type="ECO:0000256" key="2">
    <source>
        <dbReference type="PROSITE-ProRule" id="PRU01161"/>
    </source>
</evidence>
<gene>
    <name evidence="5" type="ORF">BSTOLATCC_MIC37698</name>
</gene>
<keyword evidence="6" id="KW-1185">Reference proteome</keyword>
<evidence type="ECO:0000259" key="4">
    <source>
        <dbReference type="PROSITE" id="PS51635"/>
    </source>
</evidence>
<dbReference type="Gene3D" id="3.40.1090.10">
    <property type="entry name" value="Cytosolic phospholipase A2 catalytic domain"/>
    <property type="match status" value="1"/>
</dbReference>
<dbReference type="PROSITE" id="PS51635">
    <property type="entry name" value="PNPLA"/>
    <property type="match status" value="1"/>
</dbReference>
<dbReference type="AlphaFoldDB" id="A0AAU9JDH8"/>
<name>A0AAU9JDH8_9CILI</name>
<organism evidence="5 6">
    <name type="scientific">Blepharisma stoltei</name>
    <dbReference type="NCBI Taxonomy" id="1481888"/>
    <lineage>
        <taxon>Eukaryota</taxon>
        <taxon>Sar</taxon>
        <taxon>Alveolata</taxon>
        <taxon>Ciliophora</taxon>
        <taxon>Postciliodesmatophora</taxon>
        <taxon>Heterotrichea</taxon>
        <taxon>Heterotrichida</taxon>
        <taxon>Blepharismidae</taxon>
        <taxon>Blepharisma</taxon>
    </lineage>
</organism>
<feature type="active site" description="Nucleophile" evidence="2">
    <location>
        <position position="60"/>
    </location>
</feature>
<feature type="signal peptide" evidence="3">
    <location>
        <begin position="1"/>
        <end position="16"/>
    </location>
</feature>
<evidence type="ECO:0000256" key="3">
    <source>
        <dbReference type="SAM" id="SignalP"/>
    </source>
</evidence>
<keyword evidence="1 2" id="KW-0443">Lipid metabolism</keyword>
<dbReference type="GO" id="GO:0016042">
    <property type="term" value="P:lipid catabolic process"/>
    <property type="evidence" value="ECO:0007669"/>
    <property type="project" value="UniProtKB-UniRule"/>
</dbReference>
<keyword evidence="2" id="KW-0442">Lipid degradation</keyword>
<reference evidence="5" key="1">
    <citation type="submission" date="2021-09" db="EMBL/GenBank/DDBJ databases">
        <authorList>
            <consortium name="AG Swart"/>
            <person name="Singh M."/>
            <person name="Singh A."/>
            <person name="Seah K."/>
            <person name="Emmerich C."/>
        </authorList>
    </citation>
    <scope>NUCLEOTIDE SEQUENCE</scope>
    <source>
        <strain evidence="5">ATCC30299</strain>
    </source>
</reference>
<accession>A0AAU9JDH8</accession>
<dbReference type="Proteomes" id="UP001162131">
    <property type="component" value="Unassembled WGS sequence"/>
</dbReference>
<evidence type="ECO:0000313" key="6">
    <source>
        <dbReference type="Proteomes" id="UP001162131"/>
    </source>
</evidence>
<feature type="short sequence motif" description="GXSXG" evidence="2">
    <location>
        <begin position="58"/>
        <end position="62"/>
    </location>
</feature>
<evidence type="ECO:0000256" key="1">
    <source>
        <dbReference type="ARBA" id="ARBA00023098"/>
    </source>
</evidence>